<accession>B8I1X4</accession>
<proteinExistence type="predicted"/>
<reference evidence="1 2" key="1">
    <citation type="submission" date="2009-01" db="EMBL/GenBank/DDBJ databases">
        <title>Complete sequence of Clostridium cellulolyticum H10.</title>
        <authorList>
            <consortium name="US DOE Joint Genome Institute"/>
            <person name="Lucas S."/>
            <person name="Copeland A."/>
            <person name="Lapidus A."/>
            <person name="Glavina del Rio T."/>
            <person name="Dalin E."/>
            <person name="Tice H."/>
            <person name="Bruce D."/>
            <person name="Goodwin L."/>
            <person name="Pitluck S."/>
            <person name="Chertkov O."/>
            <person name="Saunders E."/>
            <person name="Brettin T."/>
            <person name="Detter J.C."/>
            <person name="Han C."/>
            <person name="Larimer F."/>
            <person name="Land M."/>
            <person name="Hauser L."/>
            <person name="Kyrpides N."/>
            <person name="Ivanova N."/>
            <person name="Zhou J."/>
            <person name="Richardson P."/>
        </authorList>
    </citation>
    <scope>NUCLEOTIDE SEQUENCE [LARGE SCALE GENOMIC DNA]</scope>
    <source>
        <strain evidence="2">ATCC 35319 / DSM 5812 / JCM 6584 / H10</strain>
    </source>
</reference>
<evidence type="ECO:0000313" key="2">
    <source>
        <dbReference type="Proteomes" id="UP000001349"/>
    </source>
</evidence>
<dbReference type="EMBL" id="CP001348">
    <property type="protein sequence ID" value="ACL75800.1"/>
    <property type="molecule type" value="Genomic_DNA"/>
</dbReference>
<dbReference type="HOGENOM" id="CLU_1400391_0_0_9"/>
<organism evidence="1 2">
    <name type="scientific">Ruminiclostridium cellulolyticum (strain ATCC 35319 / DSM 5812 / JCM 6584 / H10)</name>
    <name type="common">Clostridium cellulolyticum</name>
    <dbReference type="NCBI Taxonomy" id="394503"/>
    <lineage>
        <taxon>Bacteria</taxon>
        <taxon>Bacillati</taxon>
        <taxon>Bacillota</taxon>
        <taxon>Clostridia</taxon>
        <taxon>Eubacteriales</taxon>
        <taxon>Oscillospiraceae</taxon>
        <taxon>Ruminiclostridium</taxon>
    </lineage>
</organism>
<protein>
    <submittedName>
        <fullName evidence="1">Uncharacterized protein</fullName>
    </submittedName>
</protein>
<gene>
    <name evidence="1" type="ordered locus">Ccel_1446</name>
</gene>
<dbReference type="RefSeq" id="WP_015924944.1">
    <property type="nucleotide sequence ID" value="NC_011898.1"/>
</dbReference>
<dbReference type="KEGG" id="cce:Ccel_1446"/>
<dbReference type="Proteomes" id="UP000001349">
    <property type="component" value="Chromosome"/>
</dbReference>
<dbReference type="eggNOG" id="ENOG5033PZU">
    <property type="taxonomic scope" value="Bacteria"/>
</dbReference>
<dbReference type="AlphaFoldDB" id="B8I1X4"/>
<dbReference type="STRING" id="394503.Ccel_1446"/>
<dbReference type="OrthoDB" id="1739520at2"/>
<evidence type="ECO:0000313" key="1">
    <source>
        <dbReference type="EMBL" id="ACL75800.1"/>
    </source>
</evidence>
<keyword evidence="2" id="KW-1185">Reference proteome</keyword>
<name>B8I1X4_RUMCH</name>
<sequence length="194" mass="21934">MDKSIKIKLSKNEKVKGALSDFTISYSSKKLDKKSVSNKIISALKGDDNIFIEIDSSLMTLDENNKDYLHSRLTDAFEHMGLAFIDKKISYDKKRSFLSIPIESKKIEGYRICVYADNNSWNNRELADVIPEHGVRYYISGLFNDLGSFTATDEGERLDKCSMVIFDHVLLGSMGISSSKSKEEVKSLLNNNLL</sequence>